<sequence>MRLPAKEFLEIEQLAGKLDIPVSALIRGWVLAALAEERGTSLRDAIDRVAAEADRLRRIAERKDIA</sequence>
<dbReference type="Proteomes" id="UP001501461">
    <property type="component" value="Unassembled WGS sequence"/>
</dbReference>
<protein>
    <recommendedName>
        <fullName evidence="3">CopG family transcriptional regulator</fullName>
    </recommendedName>
</protein>
<dbReference type="EMBL" id="BAAAMN010000023">
    <property type="protein sequence ID" value="GAA2035152.1"/>
    <property type="molecule type" value="Genomic_DNA"/>
</dbReference>
<evidence type="ECO:0008006" key="3">
    <source>
        <dbReference type="Google" id="ProtNLM"/>
    </source>
</evidence>
<name>A0ABP5FVY9_9MICC</name>
<gene>
    <name evidence="1" type="ORF">GCM10009720_14710</name>
</gene>
<evidence type="ECO:0000313" key="1">
    <source>
        <dbReference type="EMBL" id="GAA2035152.1"/>
    </source>
</evidence>
<proteinExistence type="predicted"/>
<reference evidence="2" key="1">
    <citation type="journal article" date="2019" name="Int. J. Syst. Evol. Microbiol.">
        <title>The Global Catalogue of Microorganisms (GCM) 10K type strain sequencing project: providing services to taxonomists for standard genome sequencing and annotation.</title>
        <authorList>
            <consortium name="The Broad Institute Genomics Platform"/>
            <consortium name="The Broad Institute Genome Sequencing Center for Infectious Disease"/>
            <person name="Wu L."/>
            <person name="Ma J."/>
        </authorList>
    </citation>
    <scope>NUCLEOTIDE SEQUENCE [LARGE SCALE GENOMIC DNA]</scope>
    <source>
        <strain evidence="2">JCM 13595</strain>
    </source>
</reference>
<accession>A0ABP5FVY9</accession>
<evidence type="ECO:0000313" key="2">
    <source>
        <dbReference type="Proteomes" id="UP001501461"/>
    </source>
</evidence>
<keyword evidence="2" id="KW-1185">Reference proteome</keyword>
<comment type="caution">
    <text evidence="1">The sequence shown here is derived from an EMBL/GenBank/DDBJ whole genome shotgun (WGS) entry which is preliminary data.</text>
</comment>
<organism evidence="1 2">
    <name type="scientific">Yaniella flava</name>
    <dbReference type="NCBI Taxonomy" id="287930"/>
    <lineage>
        <taxon>Bacteria</taxon>
        <taxon>Bacillati</taxon>
        <taxon>Actinomycetota</taxon>
        <taxon>Actinomycetes</taxon>
        <taxon>Micrococcales</taxon>
        <taxon>Micrococcaceae</taxon>
        <taxon>Yaniella</taxon>
    </lineage>
</organism>